<dbReference type="Proteomes" id="UP000031565">
    <property type="component" value="Unassembled WGS sequence"/>
</dbReference>
<dbReference type="RefSeq" id="WP_040093197.1">
    <property type="nucleotide sequence ID" value="NZ_JTLV02000001.1"/>
</dbReference>
<gene>
    <name evidence="1" type="ORF">SMSRO_SF008520</name>
</gene>
<name>A0A2P6FCE7_9MOLU</name>
<reference evidence="1 2" key="1">
    <citation type="journal article" date="2015" name="MBio">
        <title>Genome sequence of the Drosophila melanogaster male-killing Spiroplasma strain MSRO endosymbiont.</title>
        <authorList>
            <person name="Paredes J.C."/>
            <person name="Herren J.K."/>
            <person name="Schupfer F."/>
            <person name="Marin R."/>
            <person name="Claverol S."/>
            <person name="Kuo C.H."/>
            <person name="Lemaitre B."/>
            <person name="Beven L."/>
        </authorList>
    </citation>
    <scope>NUCLEOTIDE SEQUENCE [LARGE SCALE GENOMIC DNA]</scope>
    <source>
        <strain evidence="1 2">MSRO</strain>
    </source>
</reference>
<comment type="caution">
    <text evidence="1">The sequence shown here is derived from an EMBL/GenBank/DDBJ whole genome shotgun (WGS) entry which is preliminary data.</text>
</comment>
<dbReference type="AlphaFoldDB" id="A0A2P6FCE7"/>
<evidence type="ECO:0008006" key="3">
    <source>
        <dbReference type="Google" id="ProtNLM"/>
    </source>
</evidence>
<dbReference type="STRING" id="2138.SMSRO_v1c08190"/>
<accession>A0A2P6FCE7</accession>
<dbReference type="OrthoDB" id="9968701at2"/>
<organism evidence="1 2">
    <name type="scientific">Spiroplasma poulsonii</name>
    <dbReference type="NCBI Taxonomy" id="2138"/>
    <lineage>
        <taxon>Bacteria</taxon>
        <taxon>Bacillati</taxon>
        <taxon>Mycoplasmatota</taxon>
        <taxon>Mollicutes</taxon>
        <taxon>Entomoplasmatales</taxon>
        <taxon>Spiroplasmataceae</taxon>
        <taxon>Spiroplasma</taxon>
    </lineage>
</organism>
<dbReference type="EMBL" id="JTLV02000001">
    <property type="protein sequence ID" value="PQM31054.1"/>
    <property type="molecule type" value="Genomic_DNA"/>
</dbReference>
<protein>
    <recommendedName>
        <fullName evidence="3">Helix-turn-helix domain-containing protein</fullName>
    </recommendedName>
</protein>
<evidence type="ECO:0000313" key="1">
    <source>
        <dbReference type="EMBL" id="PQM31054.1"/>
    </source>
</evidence>
<evidence type="ECO:0000313" key="2">
    <source>
        <dbReference type="Proteomes" id="UP000031565"/>
    </source>
</evidence>
<proteinExistence type="predicted"/>
<keyword evidence="2" id="KW-1185">Reference proteome</keyword>
<sequence length="120" mass="14495">MKKEKKKFKHFKLPERHDLKEYLECERFKKKDGTPNYSKIGKIINKSRNTIRLEVKRLKEEYDPKKANDDYKNKRKKSIKYTTITKKVVNHVIKILSKKSYSPMLIIRLLAIPFFIKILL</sequence>